<dbReference type="InterPro" id="IPR001789">
    <property type="entry name" value="Sig_transdc_resp-reg_receiver"/>
</dbReference>
<evidence type="ECO:0000256" key="6">
    <source>
        <dbReference type="ARBA" id="ARBA00022729"/>
    </source>
</evidence>
<evidence type="ECO:0000256" key="15">
    <source>
        <dbReference type="ARBA" id="ARBA00070152"/>
    </source>
</evidence>
<dbReference type="FunFam" id="1.10.287.130:FF:000038">
    <property type="entry name" value="Sensory transduction histidine kinase"/>
    <property type="match status" value="1"/>
</dbReference>
<evidence type="ECO:0000256" key="5">
    <source>
        <dbReference type="ARBA" id="ARBA00022679"/>
    </source>
</evidence>
<dbReference type="SMART" id="SM00387">
    <property type="entry name" value="HATPase_c"/>
    <property type="match status" value="1"/>
</dbReference>
<feature type="domain" description="HPt" evidence="21">
    <location>
        <begin position="905"/>
        <end position="998"/>
    </location>
</feature>
<feature type="modified residue" description="Phosphohistidine" evidence="16">
    <location>
        <position position="944"/>
    </location>
</feature>
<evidence type="ECO:0000256" key="9">
    <source>
        <dbReference type="ARBA" id="ARBA00022840"/>
    </source>
</evidence>
<dbReference type="EMBL" id="BMED01000001">
    <property type="protein sequence ID" value="GGC59599.1"/>
    <property type="molecule type" value="Genomic_DNA"/>
</dbReference>
<keyword evidence="8" id="KW-0418">Kinase</keyword>
<dbReference type="GO" id="GO:0000155">
    <property type="term" value="F:phosphorelay sensor kinase activity"/>
    <property type="evidence" value="ECO:0007669"/>
    <property type="project" value="InterPro"/>
</dbReference>
<keyword evidence="13" id="KW-0131">Cell cycle</keyword>
<dbReference type="SUPFAM" id="SSF55874">
    <property type="entry name" value="ATPase domain of HSP90 chaperone/DNA topoisomerase II/histidine kinase"/>
    <property type="match status" value="1"/>
</dbReference>
<dbReference type="AlphaFoldDB" id="A0A916XAS6"/>
<evidence type="ECO:0000313" key="22">
    <source>
        <dbReference type="EMBL" id="GGC59599.1"/>
    </source>
</evidence>
<gene>
    <name evidence="22" type="ORF">GCM10011396_03070</name>
</gene>
<dbReference type="Pfam" id="PF00512">
    <property type="entry name" value="HisKA"/>
    <property type="match status" value="1"/>
</dbReference>
<organism evidence="22 23">
    <name type="scientific">Undibacterium terreum</name>
    <dbReference type="NCBI Taxonomy" id="1224302"/>
    <lineage>
        <taxon>Bacteria</taxon>
        <taxon>Pseudomonadati</taxon>
        <taxon>Pseudomonadota</taxon>
        <taxon>Betaproteobacteria</taxon>
        <taxon>Burkholderiales</taxon>
        <taxon>Oxalobacteraceae</taxon>
        <taxon>Undibacterium</taxon>
    </lineage>
</organism>
<dbReference type="InterPro" id="IPR036641">
    <property type="entry name" value="HPT_dom_sf"/>
</dbReference>
<evidence type="ECO:0000256" key="17">
    <source>
        <dbReference type="PROSITE-ProRule" id="PRU00169"/>
    </source>
</evidence>
<dbReference type="SMART" id="SM00448">
    <property type="entry name" value="REC"/>
    <property type="match status" value="2"/>
</dbReference>
<dbReference type="InterPro" id="IPR036097">
    <property type="entry name" value="HisK_dim/P_sf"/>
</dbReference>
<dbReference type="Gene3D" id="3.30.450.20">
    <property type="entry name" value="PAS domain"/>
    <property type="match status" value="1"/>
</dbReference>
<sequence length="1007" mass="111121">MTPELQMTEPQTFSRKLQLRLVAGVVIINLLVFCLAGFSLYQSWDQFQQRAIIESNSHLQILERDITSSLDRVDFAFLSVSDQFVQQSGNASYDQSELSKTIARIFARQPDLEALRIANEKGDVLVGSGKLSTQAFNVADRDYFKQLRDNPQAGLVITKPLRGKVGGKWGVILARRLHHPDGSFGGVVYVGFLLERFQQISAGTAPANNAVLSIYDDNLGLMIRRENGKESEIQIGNKADAALLSDQFSKQAGQGVFFAQHDAKESLNAYRKLAKYPFYLRLETKSEDYLRDWYSQARWAFAVIFAFFVVTSVFCWLLSRLWVQREQVMQDLSIAKTQADSASRAKSEFVANMSHEIRTPMNAVLGMAHLLSQTPLNAGQKKYLDMISASGQSLLTILNDILDFSKIEAGRLDLSNASFDLGDVLNMLATIMTVNAGEKELELAIGTEPGVPRTVIGDAPRLQQILINLVGNAVKFTQKGEVSLLAQKVSEQDDIITLRFCIRDTGIGMTAEQQTRLFSAFSQADTSTTRIYGGTGLGLAISRRLAELMGGTIEVRSEQGKGSEFIATIPFKLAKKMAAEGSTTKPALRLLVVDDNATSRDYLSKTIHSWGWEVDDAESGDEALDKIRACKAEQRYYDVVLADWQMPHMDGLATMQAIKLALPEEHMPVIIMVSAFGRPKLARTDAVVEADAILIKPVTSSSLFDIVHEVLTRKVHNGKAPIVQAPALVNAGKLVGASLLLVEDNSLNQIVATAMLEQEGANVKVMQDGQQAVDLLRTSAGDFDLVLMDVQMPVMDGFTATRLIRGELKLTLPVLAMTAGVMEAERERCIASGMDDFIAKPIDPEKMFAIISAHLPAAATRPEGMAIADVTAKDAEPDNVEDQHQLEQVSYLDQLYEMVKNNPAHSEQMLDVMRRISEHGPGSMEQAHLAWIDGRRDDVLRIFHAMRGSVGTLGNFRFVDAALELEGAIRSQQNEKVNSLFAVVEKELSMTIDTAKVWLDKHEKKAG</sequence>
<comment type="catalytic activity">
    <reaction evidence="1">
        <text>ATP + protein L-histidine = ADP + protein N-phospho-L-histidine.</text>
        <dbReference type="EC" id="2.7.13.3"/>
    </reaction>
</comment>
<dbReference type="InterPro" id="IPR003661">
    <property type="entry name" value="HisK_dim/P_dom"/>
</dbReference>
<evidence type="ECO:0000259" key="21">
    <source>
        <dbReference type="PROSITE" id="PS50894"/>
    </source>
</evidence>
<dbReference type="PROSITE" id="PS50110">
    <property type="entry name" value="RESPONSE_REGULATORY"/>
    <property type="match status" value="2"/>
</dbReference>
<evidence type="ECO:0000256" key="3">
    <source>
        <dbReference type="ARBA" id="ARBA00012438"/>
    </source>
</evidence>
<reference evidence="22" key="2">
    <citation type="submission" date="2020-09" db="EMBL/GenBank/DDBJ databases">
        <authorList>
            <person name="Sun Q."/>
            <person name="Zhou Y."/>
        </authorList>
    </citation>
    <scope>NUCLEOTIDE SEQUENCE</scope>
    <source>
        <strain evidence="22">CGMCC 1.10998</strain>
    </source>
</reference>
<dbReference type="Proteomes" id="UP000637423">
    <property type="component" value="Unassembled WGS sequence"/>
</dbReference>
<evidence type="ECO:0000256" key="2">
    <source>
        <dbReference type="ARBA" id="ARBA00004370"/>
    </source>
</evidence>
<keyword evidence="7" id="KW-0547">Nucleotide-binding</keyword>
<evidence type="ECO:0000256" key="1">
    <source>
        <dbReference type="ARBA" id="ARBA00000085"/>
    </source>
</evidence>
<evidence type="ECO:0000256" key="16">
    <source>
        <dbReference type="PROSITE-ProRule" id="PRU00110"/>
    </source>
</evidence>
<feature type="transmembrane region" description="Helical" evidence="18">
    <location>
        <begin position="20"/>
        <end position="41"/>
    </location>
</feature>
<dbReference type="Pfam" id="PF00072">
    <property type="entry name" value="Response_reg"/>
    <property type="match status" value="2"/>
</dbReference>
<dbReference type="SUPFAM" id="SSF47384">
    <property type="entry name" value="Homodimeric domain of signal transducing histidine kinase"/>
    <property type="match status" value="1"/>
</dbReference>
<evidence type="ECO:0000256" key="10">
    <source>
        <dbReference type="ARBA" id="ARBA00023012"/>
    </source>
</evidence>
<dbReference type="Gene3D" id="3.40.50.2300">
    <property type="match status" value="2"/>
</dbReference>
<evidence type="ECO:0000259" key="20">
    <source>
        <dbReference type="PROSITE" id="PS50110"/>
    </source>
</evidence>
<dbReference type="EC" id="2.7.13.3" evidence="3"/>
<keyword evidence="4 17" id="KW-0597">Phosphoprotein</keyword>
<evidence type="ECO:0000256" key="18">
    <source>
        <dbReference type="SAM" id="Phobius"/>
    </source>
</evidence>
<dbReference type="InterPro" id="IPR003594">
    <property type="entry name" value="HATPase_dom"/>
</dbReference>
<dbReference type="CDD" id="cd17546">
    <property type="entry name" value="REC_hyHK_CKI1_RcsC-like"/>
    <property type="match status" value="2"/>
</dbReference>
<dbReference type="SUPFAM" id="SSF47226">
    <property type="entry name" value="Histidine-containing phosphotransfer domain, HPT domain"/>
    <property type="match status" value="1"/>
</dbReference>
<feature type="modified residue" description="4-aspartylphosphate" evidence="17">
    <location>
        <position position="789"/>
    </location>
</feature>
<comment type="caution">
    <text evidence="22">The sequence shown here is derived from an EMBL/GenBank/DDBJ whole genome shotgun (WGS) entry which is preliminary data.</text>
</comment>
<dbReference type="InterPro" id="IPR004358">
    <property type="entry name" value="Sig_transdc_His_kin-like_C"/>
</dbReference>
<evidence type="ECO:0000256" key="14">
    <source>
        <dbReference type="ARBA" id="ARBA00058004"/>
    </source>
</evidence>
<evidence type="ECO:0000259" key="19">
    <source>
        <dbReference type="PROSITE" id="PS50109"/>
    </source>
</evidence>
<dbReference type="PANTHER" id="PTHR45339:SF5">
    <property type="entry name" value="HISTIDINE KINASE"/>
    <property type="match status" value="1"/>
</dbReference>
<proteinExistence type="predicted"/>
<comment type="function">
    <text evidence="14">Member of the two-component regulatory system BvgS/BvgA. Phosphorylates BvgA via a four-step phosphorelay in response to environmental signals.</text>
</comment>
<dbReference type="PANTHER" id="PTHR45339">
    <property type="entry name" value="HYBRID SIGNAL TRANSDUCTION HISTIDINE KINASE J"/>
    <property type="match status" value="1"/>
</dbReference>
<feature type="domain" description="Response regulatory" evidence="20">
    <location>
        <begin position="589"/>
        <end position="711"/>
    </location>
</feature>
<dbReference type="Gene3D" id="3.30.565.10">
    <property type="entry name" value="Histidine kinase-like ATPase, C-terminal domain"/>
    <property type="match status" value="1"/>
</dbReference>
<reference evidence="22" key="1">
    <citation type="journal article" date="2014" name="Int. J. Syst. Evol. Microbiol.">
        <title>Complete genome sequence of Corynebacterium casei LMG S-19264T (=DSM 44701T), isolated from a smear-ripened cheese.</title>
        <authorList>
            <consortium name="US DOE Joint Genome Institute (JGI-PGF)"/>
            <person name="Walter F."/>
            <person name="Albersmeier A."/>
            <person name="Kalinowski J."/>
            <person name="Ruckert C."/>
        </authorList>
    </citation>
    <scope>NUCLEOTIDE SEQUENCE</scope>
    <source>
        <strain evidence="22">CGMCC 1.10998</strain>
    </source>
</reference>
<evidence type="ECO:0000256" key="12">
    <source>
        <dbReference type="ARBA" id="ARBA00023136"/>
    </source>
</evidence>
<keyword evidence="23" id="KW-1185">Reference proteome</keyword>
<keyword evidence="5" id="KW-0808">Transferase</keyword>
<evidence type="ECO:0000256" key="13">
    <source>
        <dbReference type="ARBA" id="ARBA00023306"/>
    </source>
</evidence>
<keyword evidence="12 18" id="KW-0472">Membrane</keyword>
<evidence type="ECO:0000256" key="8">
    <source>
        <dbReference type="ARBA" id="ARBA00022777"/>
    </source>
</evidence>
<evidence type="ECO:0000256" key="7">
    <source>
        <dbReference type="ARBA" id="ARBA00022741"/>
    </source>
</evidence>
<dbReference type="SUPFAM" id="SSF52172">
    <property type="entry name" value="CheY-like"/>
    <property type="match status" value="2"/>
</dbReference>
<dbReference type="InterPro" id="IPR005467">
    <property type="entry name" value="His_kinase_dom"/>
</dbReference>
<dbReference type="InterPro" id="IPR011006">
    <property type="entry name" value="CheY-like_superfamily"/>
</dbReference>
<keyword evidence="18" id="KW-0812">Transmembrane</keyword>
<dbReference type="Pfam" id="PF02518">
    <property type="entry name" value="HATPase_c"/>
    <property type="match status" value="1"/>
</dbReference>
<dbReference type="PROSITE" id="PS50894">
    <property type="entry name" value="HPT"/>
    <property type="match status" value="1"/>
</dbReference>
<protein>
    <recommendedName>
        <fullName evidence="15">Virulence sensor protein BvgS</fullName>
        <ecNumber evidence="3">2.7.13.3</ecNumber>
    </recommendedName>
</protein>
<keyword evidence="10" id="KW-0902">Two-component regulatory system</keyword>
<keyword evidence="6" id="KW-0732">Signal</keyword>
<feature type="modified residue" description="4-aspartylphosphate" evidence="17">
    <location>
        <position position="643"/>
    </location>
</feature>
<dbReference type="InterPro" id="IPR008207">
    <property type="entry name" value="Sig_transdc_His_kin_Hpt_dom"/>
</dbReference>
<evidence type="ECO:0000256" key="4">
    <source>
        <dbReference type="ARBA" id="ARBA00022553"/>
    </source>
</evidence>
<evidence type="ECO:0000256" key="11">
    <source>
        <dbReference type="ARBA" id="ARBA00023026"/>
    </source>
</evidence>
<dbReference type="CDD" id="cd16922">
    <property type="entry name" value="HATPase_EvgS-ArcB-TorS-like"/>
    <property type="match status" value="1"/>
</dbReference>
<dbReference type="GO" id="GO:0005524">
    <property type="term" value="F:ATP binding"/>
    <property type="evidence" value="ECO:0007669"/>
    <property type="project" value="UniProtKB-KW"/>
</dbReference>
<accession>A0A916XAS6</accession>
<dbReference type="PRINTS" id="PR00344">
    <property type="entry name" value="BCTRLSENSOR"/>
</dbReference>
<dbReference type="PROSITE" id="PS50109">
    <property type="entry name" value="HIS_KIN"/>
    <property type="match status" value="1"/>
</dbReference>
<evidence type="ECO:0000313" key="23">
    <source>
        <dbReference type="Proteomes" id="UP000637423"/>
    </source>
</evidence>
<dbReference type="Gene3D" id="1.10.287.130">
    <property type="match status" value="1"/>
</dbReference>
<feature type="transmembrane region" description="Helical" evidence="18">
    <location>
        <begin position="299"/>
        <end position="323"/>
    </location>
</feature>
<dbReference type="InterPro" id="IPR036890">
    <property type="entry name" value="HATPase_C_sf"/>
</dbReference>
<keyword evidence="9" id="KW-0067">ATP-binding</keyword>
<feature type="domain" description="Response regulatory" evidence="20">
    <location>
        <begin position="738"/>
        <end position="855"/>
    </location>
</feature>
<dbReference type="SMART" id="SM00388">
    <property type="entry name" value="HisKA"/>
    <property type="match status" value="1"/>
</dbReference>
<feature type="domain" description="Histidine kinase" evidence="19">
    <location>
        <begin position="352"/>
        <end position="573"/>
    </location>
</feature>
<dbReference type="Gene3D" id="1.20.120.160">
    <property type="entry name" value="HPT domain"/>
    <property type="match status" value="1"/>
</dbReference>
<name>A0A916XAS6_9BURK</name>
<dbReference type="FunFam" id="3.30.565.10:FF:000010">
    <property type="entry name" value="Sensor histidine kinase RcsC"/>
    <property type="match status" value="1"/>
</dbReference>
<keyword evidence="18" id="KW-1133">Transmembrane helix</keyword>
<comment type="subcellular location">
    <subcellularLocation>
        <location evidence="2">Membrane</location>
    </subcellularLocation>
</comment>
<dbReference type="CDD" id="cd12914">
    <property type="entry name" value="PDC1_DGC_like"/>
    <property type="match status" value="1"/>
</dbReference>
<keyword evidence="11" id="KW-0843">Virulence</keyword>
<dbReference type="CDD" id="cd00082">
    <property type="entry name" value="HisKA"/>
    <property type="match status" value="1"/>
</dbReference>
<dbReference type="RefSeq" id="WP_188564232.1">
    <property type="nucleotide sequence ID" value="NZ_BMED01000001.1"/>
</dbReference>
<dbReference type="GO" id="GO:0005886">
    <property type="term" value="C:plasma membrane"/>
    <property type="evidence" value="ECO:0007669"/>
    <property type="project" value="UniProtKB-SubCell"/>
</dbReference>